<dbReference type="InterPro" id="IPR008461">
    <property type="entry name" value="CrtY"/>
</dbReference>
<dbReference type="AlphaFoldDB" id="A0A7V7TYC6"/>
<evidence type="ECO:0000313" key="2">
    <source>
        <dbReference type="EMBL" id="KAB0682572.1"/>
    </source>
</evidence>
<keyword evidence="3" id="KW-1185">Reference proteome</keyword>
<reference evidence="2 3" key="1">
    <citation type="submission" date="2019-09" db="EMBL/GenBank/DDBJ databases">
        <title>YIM 132180 draft genome.</title>
        <authorList>
            <person name="Zhang K."/>
        </authorList>
    </citation>
    <scope>NUCLEOTIDE SEQUENCE [LARGE SCALE GENOMIC DNA]</scope>
    <source>
        <strain evidence="2 3">YIM 132180</strain>
    </source>
</reference>
<keyword evidence="2" id="KW-0413">Isomerase</keyword>
<name>A0A7V7TYC6_9HYPH</name>
<gene>
    <name evidence="2" type="primary">crtY</name>
    <name evidence="2" type="ORF">F6X38_00310</name>
</gene>
<dbReference type="EMBL" id="VZDO01000001">
    <property type="protein sequence ID" value="KAB0682572.1"/>
    <property type="molecule type" value="Genomic_DNA"/>
</dbReference>
<dbReference type="NCBIfam" id="TIGR01789">
    <property type="entry name" value="lycopene_cycl"/>
    <property type="match status" value="1"/>
</dbReference>
<evidence type="ECO:0000256" key="1">
    <source>
        <dbReference type="ARBA" id="ARBA00006599"/>
    </source>
</evidence>
<dbReference type="RefSeq" id="WP_150967544.1">
    <property type="nucleotide sequence ID" value="NZ_VZDO01000001.1"/>
</dbReference>
<dbReference type="Proteomes" id="UP000432089">
    <property type="component" value="Unassembled WGS sequence"/>
</dbReference>
<dbReference type="InterPro" id="IPR010108">
    <property type="entry name" value="Lycopene_cyclase_b/e"/>
</dbReference>
<dbReference type="Pfam" id="PF05834">
    <property type="entry name" value="Lycopene_cycl"/>
    <property type="match status" value="1"/>
</dbReference>
<dbReference type="Gene3D" id="3.50.50.60">
    <property type="entry name" value="FAD/NAD(P)-binding domain"/>
    <property type="match status" value="1"/>
</dbReference>
<dbReference type="SUPFAM" id="SSF51905">
    <property type="entry name" value="FAD/NAD(P)-binding domain"/>
    <property type="match status" value="1"/>
</dbReference>
<organism evidence="2 3">
    <name type="scientific">Plantimonas leprariae</name>
    <dbReference type="NCBI Taxonomy" id="2615207"/>
    <lineage>
        <taxon>Bacteria</taxon>
        <taxon>Pseudomonadati</taxon>
        <taxon>Pseudomonadota</taxon>
        <taxon>Alphaproteobacteria</taxon>
        <taxon>Hyphomicrobiales</taxon>
        <taxon>Aurantimonadaceae</taxon>
        <taxon>Plantimonas</taxon>
    </lineage>
</organism>
<dbReference type="InterPro" id="IPR036188">
    <property type="entry name" value="FAD/NAD-bd_sf"/>
</dbReference>
<proteinExistence type="inferred from homology"/>
<dbReference type="EC" id="5.5.1.19" evidence="2"/>
<comment type="similarity">
    <text evidence="1">Belongs to the lycopene cyclase family.</text>
</comment>
<dbReference type="GO" id="GO:0016117">
    <property type="term" value="P:carotenoid biosynthetic process"/>
    <property type="evidence" value="ECO:0007669"/>
    <property type="project" value="InterPro"/>
</dbReference>
<dbReference type="GO" id="GO:0016705">
    <property type="term" value="F:oxidoreductase activity, acting on paired donors, with incorporation or reduction of molecular oxygen"/>
    <property type="evidence" value="ECO:0007669"/>
    <property type="project" value="InterPro"/>
</dbReference>
<comment type="caution">
    <text evidence="2">The sequence shown here is derived from an EMBL/GenBank/DDBJ whole genome shotgun (WGS) entry which is preliminary data.</text>
</comment>
<dbReference type="NCBIfam" id="TIGR01790">
    <property type="entry name" value="carotene-cycl"/>
    <property type="match status" value="1"/>
</dbReference>
<accession>A0A7V7TYC6</accession>
<protein>
    <submittedName>
        <fullName evidence="2">Lycopene beta-cyclase CrtY</fullName>
        <ecNumber evidence="2">5.5.1.19</ecNumber>
    </submittedName>
</protein>
<evidence type="ECO:0000313" key="3">
    <source>
        <dbReference type="Proteomes" id="UP000432089"/>
    </source>
</evidence>
<dbReference type="GO" id="GO:0045436">
    <property type="term" value="F:lycopene beta cyclase activity"/>
    <property type="evidence" value="ECO:0007669"/>
    <property type="project" value="InterPro"/>
</dbReference>
<sequence length="390" mass="43403">MRSPERFDLVLVGGGLANGLVLRRLREKRPDLTVLMLEAGETVGGNHTWSFHEHDLTIAEGAWVAPFVAHVWPDYEVRFPLRRRRIGTGYRSATSDRFAALIGECGPAVRTGAPVAMVEPRAVTLGDGTRIEAGAVLDGRGHAASPHVDLVFQKFLGLEIELEAPHGLERPIVMDATVEQDDGYRFVYVLPFAADRLLVEDTYYADGDALDAEALRRRLADYCTGHGWRVRRIVREEQGVLPIAVDGDIRRFWDERGGIPASGLAAVLFHPTTGYSLPDAVRLADRIASAPDLSADALFALTRDHSVQTWEDRRFFRGLNRMLFFAGEASRRYEILQHFHRLPDDLVGRFYATNLSAGDKLRILTGRPPVPISNAIRALAMSRRSMKESA</sequence>